<feature type="transmembrane region" description="Helical" evidence="1">
    <location>
        <begin position="125"/>
        <end position="145"/>
    </location>
</feature>
<dbReference type="RefSeq" id="WP_301999134.1">
    <property type="nucleotide sequence ID" value="NZ_JAMJEV010000005.1"/>
</dbReference>
<reference evidence="2" key="1">
    <citation type="submission" date="2022-05" db="EMBL/GenBank/DDBJ databases">
        <title>Expanded diversity of anoxic marine methylotrophy in a Black Sea sulfate reducing microorganism.</title>
        <authorList>
            <person name="Fischer P.Q."/>
            <person name="Stams A.J.M."/>
            <person name="Villanueva L."/>
            <person name="Sousa D.Z."/>
        </authorList>
    </citation>
    <scope>NUCLEOTIDE SEQUENCE</scope>
    <source>
        <strain evidence="2">P130</strain>
    </source>
</reference>
<evidence type="ECO:0000313" key="2">
    <source>
        <dbReference type="EMBL" id="MDO0822612.1"/>
    </source>
</evidence>
<evidence type="ECO:0000313" key="3">
    <source>
        <dbReference type="Proteomes" id="UP001176021"/>
    </source>
</evidence>
<keyword evidence="1" id="KW-1133">Transmembrane helix</keyword>
<keyword evidence="1" id="KW-0472">Membrane</keyword>
<name>A0ABT8QMQ1_9FIRM</name>
<gene>
    <name evidence="2" type="ORF">M8H41_07070</name>
</gene>
<keyword evidence="3" id="KW-1185">Reference proteome</keyword>
<keyword evidence="1" id="KW-0812">Transmembrane</keyword>
<dbReference type="EMBL" id="JAMJEV010000005">
    <property type="protein sequence ID" value="MDO0822612.1"/>
    <property type="molecule type" value="Genomic_DNA"/>
</dbReference>
<sequence length="161" mass="18580">MKYEFKLNYPGDKVIDINVSFWSGAVNITSDELNIIRQSNLNEYKIQISKDSFRFLKIKRQLLGLDPIPKIVLDSVEFDLAQSLRWYEYLLCCIPLILISGGAIGGLIGLMGMRLNLWLIRINKYPTFIRIFIIFLICCLSLLVYKELSRVMAAAVRLIRS</sequence>
<proteinExistence type="predicted"/>
<comment type="caution">
    <text evidence="2">The sequence shown here is derived from an EMBL/GenBank/DDBJ whole genome shotgun (WGS) entry which is preliminary data.</text>
</comment>
<organism evidence="2 3">
    <name type="scientific">Desulfosporosinus nitroreducens</name>
    <dbReference type="NCBI Taxonomy" id="2018668"/>
    <lineage>
        <taxon>Bacteria</taxon>
        <taxon>Bacillati</taxon>
        <taxon>Bacillota</taxon>
        <taxon>Clostridia</taxon>
        <taxon>Eubacteriales</taxon>
        <taxon>Desulfitobacteriaceae</taxon>
        <taxon>Desulfosporosinus</taxon>
    </lineage>
</organism>
<accession>A0ABT8QMQ1</accession>
<evidence type="ECO:0000256" key="1">
    <source>
        <dbReference type="SAM" id="Phobius"/>
    </source>
</evidence>
<protein>
    <submittedName>
        <fullName evidence="2">Uncharacterized protein</fullName>
    </submittedName>
</protein>
<feature type="transmembrane region" description="Helical" evidence="1">
    <location>
        <begin position="89"/>
        <end position="113"/>
    </location>
</feature>
<dbReference type="Proteomes" id="UP001176021">
    <property type="component" value="Unassembled WGS sequence"/>
</dbReference>